<dbReference type="Proteomes" id="UP000005388">
    <property type="component" value="Unassembled WGS sequence"/>
</dbReference>
<dbReference type="SUPFAM" id="SSF52317">
    <property type="entry name" value="Class I glutamine amidotransferase-like"/>
    <property type="match status" value="1"/>
</dbReference>
<dbReference type="AlphaFoldDB" id="G5KDB4"/>
<comment type="caution">
    <text evidence="1">The sequence shown here is derived from an EMBL/GenBank/DDBJ whole genome shotgun (WGS) entry which is preliminary data.</text>
</comment>
<dbReference type="GO" id="GO:0016811">
    <property type="term" value="F:hydrolase activity, acting on carbon-nitrogen (but not peptide) bonds, in linear amides"/>
    <property type="evidence" value="ECO:0007669"/>
    <property type="project" value="InterPro"/>
</dbReference>
<sequence>MSKPIIVITADSIVEPSAIINQVYADFAPRDLKEAVIKAGGIPIILPFPDDEKLGQEMAEALVSSFDGLIIPGGPDVDPTWFGEDPIRELGRTAYQRDAFEIPLVKAAKKAKKPIFGICRGLQVINVAFGGDLYQDLAKQNPDSYMKHSQLAPGGFPTHYVTVDSKSVFYSVLGEKSYVNSRHHQGVRKVADGFEATAVAADGVVEAIETSDGLVSAVQWHPENMWRADEKQFEVFKQFVSKC</sequence>
<proteinExistence type="predicted"/>
<dbReference type="eggNOG" id="COG2071">
    <property type="taxonomic scope" value="Bacteria"/>
</dbReference>
<dbReference type="InterPro" id="IPR029062">
    <property type="entry name" value="Class_I_gatase-like"/>
</dbReference>
<dbReference type="RefSeq" id="WP_006739259.1">
    <property type="nucleotide sequence ID" value="NZ_AEUZ02000001.1"/>
</dbReference>
<dbReference type="CDD" id="cd01745">
    <property type="entry name" value="GATase1_2"/>
    <property type="match status" value="1"/>
</dbReference>
<evidence type="ECO:0000313" key="2">
    <source>
        <dbReference type="Proteomes" id="UP000005388"/>
    </source>
</evidence>
<reference evidence="1 2" key="1">
    <citation type="journal article" date="2014" name="Int. J. Syst. Evol. Microbiol.">
        <title>Phylogenomics and the dynamic genome evolution of the genus Streptococcus.</title>
        <authorList>
            <consortium name="The Broad Institute Genome Sequencing Platform"/>
            <person name="Richards V.P."/>
            <person name="Palmer S.R."/>
            <person name="Pavinski Bitar P.D."/>
            <person name="Qin X."/>
            <person name="Weinstock G.M."/>
            <person name="Highlander S.K."/>
            <person name="Town C.D."/>
            <person name="Burne R.A."/>
            <person name="Stanhope M.J."/>
        </authorList>
    </citation>
    <scope>NUCLEOTIDE SEQUENCE [LARGE SCALE GENOMIC DNA]</scope>
    <source>
        <strain evidence="1 2">2285-97</strain>
    </source>
</reference>
<organism evidence="1 2">
    <name type="scientific">Streptococcus urinalis 2285-97</name>
    <dbReference type="NCBI Taxonomy" id="764291"/>
    <lineage>
        <taxon>Bacteria</taxon>
        <taxon>Bacillati</taxon>
        <taxon>Bacillota</taxon>
        <taxon>Bacilli</taxon>
        <taxon>Lactobacillales</taxon>
        <taxon>Streptococcaceae</taxon>
        <taxon>Streptococcus</taxon>
    </lineage>
</organism>
<dbReference type="Pfam" id="PF07722">
    <property type="entry name" value="Peptidase_C26"/>
    <property type="match status" value="1"/>
</dbReference>
<keyword evidence="2" id="KW-1185">Reference proteome</keyword>
<dbReference type="STRING" id="764291.STRUR_1862"/>
<protein>
    <submittedName>
        <fullName evidence="1">Peptidase C26</fullName>
    </submittedName>
</protein>
<dbReference type="PROSITE" id="PS51273">
    <property type="entry name" value="GATASE_TYPE_1"/>
    <property type="match status" value="1"/>
</dbReference>
<dbReference type="InterPro" id="IPR044668">
    <property type="entry name" value="PuuD-like"/>
</dbReference>
<dbReference type="PANTHER" id="PTHR43235">
    <property type="entry name" value="GLUTAMINE AMIDOTRANSFERASE PB2B2.05-RELATED"/>
    <property type="match status" value="1"/>
</dbReference>
<dbReference type="PANTHER" id="PTHR43235:SF1">
    <property type="entry name" value="GLUTAMINE AMIDOTRANSFERASE PB2B2.05-RELATED"/>
    <property type="match status" value="1"/>
</dbReference>
<dbReference type="EMBL" id="AEUZ02000001">
    <property type="protein sequence ID" value="EHJ56503.1"/>
    <property type="molecule type" value="Genomic_DNA"/>
</dbReference>
<evidence type="ECO:0000313" key="1">
    <source>
        <dbReference type="EMBL" id="EHJ56503.1"/>
    </source>
</evidence>
<accession>G5KDB4</accession>
<name>G5KDB4_9STRE</name>
<gene>
    <name evidence="1" type="ORF">STRUR_1862</name>
</gene>
<dbReference type="GO" id="GO:0005829">
    <property type="term" value="C:cytosol"/>
    <property type="evidence" value="ECO:0007669"/>
    <property type="project" value="TreeGrafter"/>
</dbReference>
<dbReference type="Gene3D" id="3.40.50.880">
    <property type="match status" value="1"/>
</dbReference>
<dbReference type="InterPro" id="IPR011697">
    <property type="entry name" value="Peptidase_C26"/>
</dbReference>